<dbReference type="Proteomes" id="UP000530660">
    <property type="component" value="Unassembled WGS sequence"/>
</dbReference>
<dbReference type="EMBL" id="VWRR01000005">
    <property type="protein sequence ID" value="KAF6003958.1"/>
    <property type="molecule type" value="Genomic_DNA"/>
</dbReference>
<dbReference type="SUPFAM" id="SSF54862">
    <property type="entry name" value="4Fe-4S ferredoxins"/>
    <property type="match status" value="1"/>
</dbReference>
<proteinExistence type="predicted"/>
<protein>
    <recommendedName>
        <fullName evidence="3">MBL fold metallo-hydrolase</fullName>
    </recommendedName>
</protein>
<sequence>MFVSGVICGDATQARFIATRGTLMVRAPRRPFVKRPCWYAAANRGDRRDENVPGDFFVTRGCIDCDVCRWMAPSVFQRVAEQSAVVHQPETEAERLRALQAAAACPVGTIRTEQPPPAELSKRARDSFPELVATSGDERSGTRVYHMGFHSAQSFGATSYLVLPAGETWRDAAFMTDSPRYFRPLADRMEQLLAQEGRTLRYLFLTHIDDVADHENGQSVFKFVGLSMRMISETLVGARVLHRLRRN</sequence>
<evidence type="ECO:0000313" key="2">
    <source>
        <dbReference type="Proteomes" id="UP000530660"/>
    </source>
</evidence>
<keyword evidence="2" id="KW-1185">Reference proteome</keyword>
<dbReference type="PANTHER" id="PTHR42773:SF1">
    <property type="entry name" value="METALLO-BETA-LACTAMASE FAMILY PROTEIN"/>
    <property type="match status" value="1"/>
</dbReference>
<dbReference type="PANTHER" id="PTHR42773">
    <property type="entry name" value="METALLO-BETA-LACTAMASE-RELATED"/>
    <property type="match status" value="1"/>
</dbReference>
<organism evidence="1 2">
    <name type="scientific">Cyanidiococcus yangmingshanensis</name>
    <dbReference type="NCBI Taxonomy" id="2690220"/>
    <lineage>
        <taxon>Eukaryota</taxon>
        <taxon>Rhodophyta</taxon>
        <taxon>Bangiophyceae</taxon>
        <taxon>Cyanidiales</taxon>
        <taxon>Cyanidiaceae</taxon>
        <taxon>Cyanidiococcus</taxon>
    </lineage>
</organism>
<dbReference type="OrthoDB" id="17458at2759"/>
<evidence type="ECO:0008006" key="3">
    <source>
        <dbReference type="Google" id="ProtNLM"/>
    </source>
</evidence>
<accession>A0A7J7ILN2</accession>
<reference evidence="1 2" key="1">
    <citation type="journal article" date="2020" name="J. Phycol.">
        <title>Comparative genome analysis reveals Cyanidiococcus gen. nov., a new extremophilic red algal genus sister to Cyanidioschyzon (Cyanidioschyzonaceae, Rhodophyta).</title>
        <authorList>
            <person name="Liu S.-L."/>
            <person name="Chiang Y.-R."/>
            <person name="Yoon H.S."/>
            <person name="Fu H.-Y."/>
        </authorList>
    </citation>
    <scope>NUCLEOTIDE SEQUENCE [LARGE SCALE GENOMIC DNA]</scope>
    <source>
        <strain evidence="1 2">THAL066</strain>
    </source>
</reference>
<gene>
    <name evidence="1" type="ORF">F1559_004380</name>
</gene>
<name>A0A7J7ILN2_9RHOD</name>
<comment type="caution">
    <text evidence="1">The sequence shown here is derived from an EMBL/GenBank/DDBJ whole genome shotgun (WGS) entry which is preliminary data.</text>
</comment>
<dbReference type="AlphaFoldDB" id="A0A7J7ILN2"/>
<dbReference type="Pfam" id="PF13370">
    <property type="entry name" value="Fer4_13"/>
    <property type="match status" value="1"/>
</dbReference>
<dbReference type="Gene3D" id="3.30.70.20">
    <property type="match status" value="1"/>
</dbReference>
<evidence type="ECO:0000313" key="1">
    <source>
        <dbReference type="EMBL" id="KAF6003958.1"/>
    </source>
</evidence>